<evidence type="ECO:0000313" key="3">
    <source>
        <dbReference type="Proteomes" id="UP000277204"/>
    </source>
</evidence>
<feature type="region of interest" description="Disordered" evidence="1">
    <location>
        <begin position="1"/>
        <end position="36"/>
    </location>
</feature>
<proteinExistence type="predicted"/>
<gene>
    <name evidence="2" type="ORF">SMRZ_LOCUS25335</name>
</gene>
<feature type="compositionally biased region" description="Polar residues" evidence="1">
    <location>
        <begin position="9"/>
        <end position="36"/>
    </location>
</feature>
<reference evidence="2 3" key="1">
    <citation type="submission" date="2018-11" db="EMBL/GenBank/DDBJ databases">
        <authorList>
            <consortium name="Pathogen Informatics"/>
        </authorList>
    </citation>
    <scope>NUCLEOTIDE SEQUENCE [LARGE SCALE GENOMIC DNA]</scope>
    <source>
        <strain evidence="2 3">Zambia</strain>
    </source>
</reference>
<name>A0A183NAL0_9TREM</name>
<dbReference type="Proteomes" id="UP000277204">
    <property type="component" value="Unassembled WGS sequence"/>
</dbReference>
<dbReference type="EMBL" id="UZAI01021217">
    <property type="protein sequence ID" value="VDP54828.1"/>
    <property type="molecule type" value="Genomic_DNA"/>
</dbReference>
<organism evidence="2 3">
    <name type="scientific">Schistosoma margrebowiei</name>
    <dbReference type="NCBI Taxonomy" id="48269"/>
    <lineage>
        <taxon>Eukaryota</taxon>
        <taxon>Metazoa</taxon>
        <taxon>Spiralia</taxon>
        <taxon>Lophotrochozoa</taxon>
        <taxon>Platyhelminthes</taxon>
        <taxon>Trematoda</taxon>
        <taxon>Digenea</taxon>
        <taxon>Strigeidida</taxon>
        <taxon>Schistosomatoidea</taxon>
        <taxon>Schistosomatidae</taxon>
        <taxon>Schistosoma</taxon>
    </lineage>
</organism>
<dbReference type="AlphaFoldDB" id="A0A183NAL0"/>
<evidence type="ECO:0000313" key="2">
    <source>
        <dbReference type="EMBL" id="VDP54828.1"/>
    </source>
</evidence>
<accession>A0A183NAL0</accession>
<evidence type="ECO:0000256" key="1">
    <source>
        <dbReference type="SAM" id="MobiDB-lite"/>
    </source>
</evidence>
<protein>
    <submittedName>
        <fullName evidence="2">Uncharacterized protein</fullName>
    </submittedName>
</protein>
<keyword evidence="3" id="KW-1185">Reference proteome</keyword>
<sequence>MVGGFKSQFPDTLSNNVDAENVSSPTDTLNNKKTTEKPTITHSKYLISKHTIKDCMDNQRDRINSNRVVIKTSNTRKLNSFVCNSSKQRTARSGIVQSMVTNGQRSIKSKPSNVSIPSSTTQITHKSSLKSTNATNLFVNNKRLPSIPLCTSNSTRLSSKQIKTSESYNCTKLNPFNQAKVLQMELIQWQQKRLKCYQESRNNKLAISTNNVIPKTNTNCISIDVDNNIPLISDDNVDNIINLKTIPGSIQIKNDQQLLENNKSSPSNDNIDQNSVDLTMVNEDQPVMSCLPGIDTSHPPLAACSGDLSIIEPVSEMNIP</sequence>